<keyword evidence="7" id="KW-0408">Iron</keyword>
<dbReference type="InterPro" id="IPR023754">
    <property type="entry name" value="HemeA_Synthase_type2"/>
</dbReference>
<protein>
    <submittedName>
        <fullName evidence="13">COX15/CtaA family protein</fullName>
    </submittedName>
</protein>
<dbReference type="GO" id="GO:0016653">
    <property type="term" value="F:oxidoreductase activity, acting on NAD(P)H, heme protein as acceptor"/>
    <property type="evidence" value="ECO:0007669"/>
    <property type="project" value="TreeGrafter"/>
</dbReference>
<keyword evidence="3 12" id="KW-0812">Transmembrane</keyword>
<keyword evidence="4" id="KW-0479">Metal-binding</keyword>
<evidence type="ECO:0000256" key="6">
    <source>
        <dbReference type="ARBA" id="ARBA00023002"/>
    </source>
</evidence>
<gene>
    <name evidence="13" type="ORF">J0H12_04480</name>
</gene>
<evidence type="ECO:0000313" key="13">
    <source>
        <dbReference type="EMBL" id="MBN9413162.1"/>
    </source>
</evidence>
<feature type="transmembrane region" description="Helical" evidence="12">
    <location>
        <begin position="275"/>
        <end position="296"/>
    </location>
</feature>
<evidence type="ECO:0000256" key="12">
    <source>
        <dbReference type="SAM" id="Phobius"/>
    </source>
</evidence>
<dbReference type="PANTHER" id="PTHR23289:SF2">
    <property type="entry name" value="CYTOCHROME C OXIDASE ASSEMBLY PROTEIN COX15 HOMOLOG"/>
    <property type="match status" value="1"/>
</dbReference>
<feature type="transmembrane region" description="Helical" evidence="12">
    <location>
        <begin position="250"/>
        <end position="268"/>
    </location>
</feature>
<sequence length="341" mass="39213">MKLLENNRLFALLLFIGSALIFVMVLLGGVTRLSGSGLSIVEWQLFQGIFPPLTQHDWMALFSQYQASPEYQKINFGMGLIEFKQIFWLEYIHRLWGRLIGLYFLFLIFYALRKKSLRSYVASLLALWVLGGIQGVVGWYMVKSGLVEDPYVSPYRLSMHLMLAILTYGWALNLGLKLWYARKGTWNYREITAVSFVLLTILFGGLVAGHKAGLIYNTFPLMGETWIPEELFFETPWWKDLIHNPVSIQFIHRLLAMITFIFLGYLALQRRGFYSVVFAIATLQAILGISTLLLHVPLFLAASHQAIAIVLLTSLWIAFYQRFDSRQVFSFKPFKKSTSCC</sequence>
<evidence type="ECO:0000256" key="3">
    <source>
        <dbReference type="ARBA" id="ARBA00022692"/>
    </source>
</evidence>
<evidence type="ECO:0000256" key="4">
    <source>
        <dbReference type="ARBA" id="ARBA00022723"/>
    </source>
</evidence>
<feature type="transmembrane region" description="Helical" evidence="12">
    <location>
        <begin position="9"/>
        <end position="30"/>
    </location>
</feature>
<evidence type="ECO:0000256" key="11">
    <source>
        <dbReference type="ARBA" id="ARBA00048044"/>
    </source>
</evidence>
<dbReference type="EMBL" id="JAFKGL010000017">
    <property type="protein sequence ID" value="MBN9413162.1"/>
    <property type="molecule type" value="Genomic_DNA"/>
</dbReference>
<comment type="subcellular location">
    <subcellularLocation>
        <location evidence="2">Membrane</location>
        <topology evidence="2">Multi-pass membrane protein</topology>
    </subcellularLocation>
</comment>
<evidence type="ECO:0000256" key="2">
    <source>
        <dbReference type="ARBA" id="ARBA00004141"/>
    </source>
</evidence>
<dbReference type="InterPro" id="IPR003780">
    <property type="entry name" value="COX15/CtaA_fam"/>
</dbReference>
<reference evidence="13" key="1">
    <citation type="submission" date="2021-02" db="EMBL/GenBank/DDBJ databases">
        <title>Thiocyanate and organic carbon inputs drive convergent selection for specific autotrophic Afipia and Thiobacillus strains within complex microbiomes.</title>
        <authorList>
            <person name="Huddy R.J."/>
            <person name="Sachdeva R."/>
            <person name="Kadzinga F."/>
            <person name="Kantor R.S."/>
            <person name="Harrison S.T.L."/>
            <person name="Banfield J.F."/>
        </authorList>
    </citation>
    <scope>NUCLEOTIDE SEQUENCE</scope>
    <source>
        <strain evidence="13">SCN18_10_11_15_R4_P_38_20</strain>
    </source>
</reference>
<feature type="transmembrane region" description="Helical" evidence="12">
    <location>
        <begin position="192"/>
        <end position="216"/>
    </location>
</feature>
<evidence type="ECO:0000313" key="14">
    <source>
        <dbReference type="Proteomes" id="UP000664414"/>
    </source>
</evidence>
<feature type="transmembrane region" description="Helical" evidence="12">
    <location>
        <begin position="95"/>
        <end position="112"/>
    </location>
</feature>
<keyword evidence="6" id="KW-0560">Oxidoreductase</keyword>
<feature type="transmembrane region" description="Helical" evidence="12">
    <location>
        <begin position="302"/>
        <end position="320"/>
    </location>
</feature>
<proteinExistence type="predicted"/>
<evidence type="ECO:0000256" key="5">
    <source>
        <dbReference type="ARBA" id="ARBA00022989"/>
    </source>
</evidence>
<organism evidence="13 14">
    <name type="scientific">Candidatus Paracaedimonas acanthamoebae</name>
    <dbReference type="NCBI Taxonomy" id="244581"/>
    <lineage>
        <taxon>Bacteria</taxon>
        <taxon>Pseudomonadati</taxon>
        <taxon>Pseudomonadota</taxon>
        <taxon>Alphaproteobacteria</taxon>
        <taxon>Holosporales</taxon>
        <taxon>Caedimonadaceae</taxon>
        <taxon>Candidatus Paracaedimonas</taxon>
    </lineage>
</organism>
<accession>A0A8J7PJZ0</accession>
<dbReference type="Pfam" id="PF02628">
    <property type="entry name" value="COX15-CtaA"/>
    <property type="match status" value="1"/>
</dbReference>
<comment type="catalytic activity">
    <reaction evidence="11">
        <text>Fe(II)-heme o + 2 A + H2O = Fe(II)-heme a + 2 AH2</text>
        <dbReference type="Rhea" id="RHEA:63388"/>
        <dbReference type="ChEBI" id="CHEBI:13193"/>
        <dbReference type="ChEBI" id="CHEBI:15377"/>
        <dbReference type="ChEBI" id="CHEBI:17499"/>
        <dbReference type="ChEBI" id="CHEBI:60530"/>
        <dbReference type="ChEBI" id="CHEBI:61715"/>
        <dbReference type="EC" id="1.17.99.9"/>
    </reaction>
    <physiologicalReaction direction="left-to-right" evidence="11">
        <dbReference type="Rhea" id="RHEA:63389"/>
    </physiologicalReaction>
</comment>
<comment type="pathway">
    <text evidence="10">Porphyrin-containing compound metabolism; heme A biosynthesis; heme A from heme O: step 1/1.</text>
</comment>
<dbReference type="GO" id="GO:0016020">
    <property type="term" value="C:membrane"/>
    <property type="evidence" value="ECO:0007669"/>
    <property type="project" value="UniProtKB-SubCell"/>
</dbReference>
<feature type="transmembrane region" description="Helical" evidence="12">
    <location>
        <begin position="161"/>
        <end position="180"/>
    </location>
</feature>
<evidence type="ECO:0000256" key="9">
    <source>
        <dbReference type="ARBA" id="ARBA00023136"/>
    </source>
</evidence>
<name>A0A8J7PJZ0_9PROT</name>
<dbReference type="AlphaFoldDB" id="A0A8J7PJZ0"/>
<evidence type="ECO:0000256" key="1">
    <source>
        <dbReference type="ARBA" id="ARBA00001970"/>
    </source>
</evidence>
<evidence type="ECO:0000256" key="10">
    <source>
        <dbReference type="ARBA" id="ARBA00044501"/>
    </source>
</evidence>
<dbReference type="GO" id="GO:0120547">
    <property type="term" value="F:heme A synthase activity"/>
    <property type="evidence" value="ECO:0007669"/>
    <property type="project" value="UniProtKB-EC"/>
</dbReference>
<dbReference type="PANTHER" id="PTHR23289">
    <property type="entry name" value="CYTOCHROME C OXIDASE ASSEMBLY PROTEIN COX15"/>
    <property type="match status" value="1"/>
</dbReference>
<dbReference type="Proteomes" id="UP000664414">
    <property type="component" value="Unassembled WGS sequence"/>
</dbReference>
<keyword evidence="9 12" id="KW-0472">Membrane</keyword>
<keyword evidence="8" id="KW-0350">Heme biosynthesis</keyword>
<feature type="transmembrane region" description="Helical" evidence="12">
    <location>
        <begin position="119"/>
        <end position="141"/>
    </location>
</feature>
<keyword evidence="5 12" id="KW-1133">Transmembrane helix</keyword>
<dbReference type="GO" id="GO:0046872">
    <property type="term" value="F:metal ion binding"/>
    <property type="evidence" value="ECO:0007669"/>
    <property type="project" value="UniProtKB-KW"/>
</dbReference>
<evidence type="ECO:0000256" key="7">
    <source>
        <dbReference type="ARBA" id="ARBA00023004"/>
    </source>
</evidence>
<comment type="caution">
    <text evidence="13">The sequence shown here is derived from an EMBL/GenBank/DDBJ whole genome shotgun (WGS) entry which is preliminary data.</text>
</comment>
<dbReference type="GO" id="GO:0006784">
    <property type="term" value="P:heme A biosynthetic process"/>
    <property type="evidence" value="ECO:0007669"/>
    <property type="project" value="InterPro"/>
</dbReference>
<evidence type="ECO:0000256" key="8">
    <source>
        <dbReference type="ARBA" id="ARBA00023133"/>
    </source>
</evidence>
<comment type="cofactor">
    <cofactor evidence="1">
        <name>heme b</name>
        <dbReference type="ChEBI" id="CHEBI:60344"/>
    </cofactor>
</comment>